<dbReference type="Pfam" id="PF13091">
    <property type="entry name" value="PLDc_2"/>
    <property type="match status" value="1"/>
</dbReference>
<evidence type="ECO:0000259" key="8">
    <source>
        <dbReference type="PROSITE" id="PS50035"/>
    </source>
</evidence>
<dbReference type="InterPro" id="IPR025202">
    <property type="entry name" value="PLD-like_dom"/>
</dbReference>
<reference evidence="9 10" key="1">
    <citation type="journal article" date="2018" name="Science">
        <title>The opium poppy genome and morphinan production.</title>
        <authorList>
            <person name="Guo L."/>
            <person name="Winzer T."/>
            <person name="Yang X."/>
            <person name="Li Y."/>
            <person name="Ning Z."/>
            <person name="He Z."/>
            <person name="Teodor R."/>
            <person name="Lu Y."/>
            <person name="Bowser T.A."/>
            <person name="Graham I.A."/>
            <person name="Ye K."/>
        </authorList>
    </citation>
    <scope>NUCLEOTIDE SEQUENCE [LARGE SCALE GENOMIC DNA]</scope>
    <source>
        <strain evidence="10">cv. HN1</strain>
        <tissue evidence="9">Leaves</tissue>
    </source>
</reference>
<evidence type="ECO:0000313" key="9">
    <source>
        <dbReference type="EMBL" id="RZC50966.1"/>
    </source>
</evidence>
<feature type="domain" description="PLD phosphodiesterase" evidence="8">
    <location>
        <begin position="352"/>
        <end position="379"/>
    </location>
</feature>
<feature type="region of interest" description="Disordered" evidence="7">
    <location>
        <begin position="69"/>
        <end position="88"/>
    </location>
</feature>
<dbReference type="PANTHER" id="PTHR18896">
    <property type="entry name" value="PHOSPHOLIPASE D"/>
    <property type="match status" value="1"/>
</dbReference>
<dbReference type="Proteomes" id="UP000316621">
    <property type="component" value="Chromosome 2"/>
</dbReference>
<gene>
    <name evidence="9" type="ORF">C5167_019386</name>
</gene>
<evidence type="ECO:0000256" key="6">
    <source>
        <dbReference type="ARBA" id="ARBA00023098"/>
    </source>
</evidence>
<keyword evidence="6" id="KW-0443">Lipid metabolism</keyword>
<keyword evidence="5" id="KW-0442">Lipid degradation</keyword>
<dbReference type="PANTHER" id="PTHR18896:SF76">
    <property type="entry name" value="PHOSPHOLIPASE"/>
    <property type="match status" value="1"/>
</dbReference>
<dbReference type="GO" id="GO:0009395">
    <property type="term" value="P:phospholipid catabolic process"/>
    <property type="evidence" value="ECO:0007669"/>
    <property type="project" value="TreeGrafter"/>
</dbReference>
<dbReference type="OMA" id="ANQEYHE"/>
<dbReference type="CDD" id="cd09141">
    <property type="entry name" value="PLDc_vPLD1_2_yPLD_like_2"/>
    <property type="match status" value="1"/>
</dbReference>
<dbReference type="GO" id="GO:0005886">
    <property type="term" value="C:plasma membrane"/>
    <property type="evidence" value="ECO:0007669"/>
    <property type="project" value="TreeGrafter"/>
</dbReference>
<dbReference type="Gramene" id="RZC50966">
    <property type="protein sequence ID" value="RZC50966"/>
    <property type="gene ID" value="C5167_019386"/>
</dbReference>
<dbReference type="EMBL" id="CM010716">
    <property type="protein sequence ID" value="RZC50966.1"/>
    <property type="molecule type" value="Genomic_DNA"/>
</dbReference>
<feature type="region of interest" description="Disordered" evidence="7">
    <location>
        <begin position="116"/>
        <end position="135"/>
    </location>
</feature>
<evidence type="ECO:0000256" key="3">
    <source>
        <dbReference type="ARBA" id="ARBA00022737"/>
    </source>
</evidence>
<comment type="catalytic activity">
    <reaction evidence="1">
        <text>a 1,2-diacyl-sn-glycero-3-phosphocholine + H2O = a 1,2-diacyl-sn-glycero-3-phosphate + choline + H(+)</text>
        <dbReference type="Rhea" id="RHEA:14445"/>
        <dbReference type="ChEBI" id="CHEBI:15354"/>
        <dbReference type="ChEBI" id="CHEBI:15377"/>
        <dbReference type="ChEBI" id="CHEBI:15378"/>
        <dbReference type="ChEBI" id="CHEBI:57643"/>
        <dbReference type="ChEBI" id="CHEBI:58608"/>
        <dbReference type="EC" id="3.1.4.4"/>
    </reaction>
</comment>
<dbReference type="InterPro" id="IPR001736">
    <property type="entry name" value="PLipase_D/transphosphatidylase"/>
</dbReference>
<dbReference type="InterPro" id="IPR015679">
    <property type="entry name" value="PLipase_D_fam"/>
</dbReference>
<dbReference type="STRING" id="3469.A0A4Y7IS52"/>
<keyword evidence="4" id="KW-0378">Hydrolase</keyword>
<dbReference type="EC" id="3.1.4.4" evidence="2"/>
<keyword evidence="3" id="KW-0677">Repeat</keyword>
<proteinExistence type="predicted"/>
<dbReference type="SMART" id="SM00155">
    <property type="entry name" value="PLDc"/>
    <property type="match status" value="1"/>
</dbReference>
<dbReference type="SUPFAM" id="SSF56024">
    <property type="entry name" value="Phospholipase D/nuclease"/>
    <property type="match status" value="1"/>
</dbReference>
<keyword evidence="10" id="KW-1185">Reference proteome</keyword>
<dbReference type="GO" id="GO:0004630">
    <property type="term" value="F:phospholipase D activity"/>
    <property type="evidence" value="ECO:0007669"/>
    <property type="project" value="UniProtKB-EC"/>
</dbReference>
<protein>
    <recommendedName>
        <fullName evidence="2">phospholipase D</fullName>
        <ecNumber evidence="2">3.1.4.4</ecNumber>
    </recommendedName>
</protein>
<evidence type="ECO:0000256" key="4">
    <source>
        <dbReference type="ARBA" id="ARBA00022801"/>
    </source>
</evidence>
<dbReference type="AlphaFoldDB" id="A0A4Y7IS52"/>
<evidence type="ECO:0000256" key="2">
    <source>
        <dbReference type="ARBA" id="ARBA00012027"/>
    </source>
</evidence>
<organism evidence="9 10">
    <name type="scientific">Papaver somniferum</name>
    <name type="common">Opium poppy</name>
    <dbReference type="NCBI Taxonomy" id="3469"/>
    <lineage>
        <taxon>Eukaryota</taxon>
        <taxon>Viridiplantae</taxon>
        <taxon>Streptophyta</taxon>
        <taxon>Embryophyta</taxon>
        <taxon>Tracheophyta</taxon>
        <taxon>Spermatophyta</taxon>
        <taxon>Magnoliopsida</taxon>
        <taxon>Ranunculales</taxon>
        <taxon>Papaveraceae</taxon>
        <taxon>Papaveroideae</taxon>
        <taxon>Papaver</taxon>
    </lineage>
</organism>
<sequence>MNWIVVSTHACHCALWGPPCRDIARHFVQRWNYAKRNKAPNVQKIPLLMPQHHMVIPHYLGRRNTEIVSESTNTENSHGDTPFQGSLASPASVQDIPLLFPREANGLVVEYENQNLNSSGEIPNPRNQQSSRDPTLSVFSLNSKAKPPASDPMDIQRNMCSNEQSSTQCSDAWWKGQERGDQVISADEAGQVGPRASCRCQVIRSVGQWSAGTSQTEESIHNAYCSLIDKAEQYVYIENQFFISGLSQDEIIHNRVLESLYKRILRAYQESKCFRVIIPMPLLPGFQGGLDDGNAASVRAIMHWQYRTICRGNNSILQNLYGVLGPRTCDYISFYSLRGHGRLWDGGPLVTNQVYVHSKVLLIDDHTAMIGSANINDRSLLGSRDSEIYVVIEDKEFVNSSMNGKPWKAGKLASSLRLSLWAEHLGIRGGEPLQINRLRDPVTDATYKDIWMATAKENTSIYQDVFACLPNDKVHSRCDLNTSYFLSFNSYAGSSHFCLHRSAIRQSMAYWKDRLGYTTIDLGVAPSKLEAFHKGDVKVADPMKRLESARGHLVSFPLEFMCQEEDLRPMFIESEFYVSPGVFH</sequence>
<accession>A0A4Y7IS52</accession>
<dbReference type="FunFam" id="3.30.870.10:FF:000011">
    <property type="entry name" value="Phospholipase"/>
    <property type="match status" value="1"/>
</dbReference>
<name>A0A4Y7IS52_PAPSO</name>
<evidence type="ECO:0000313" key="10">
    <source>
        <dbReference type="Proteomes" id="UP000316621"/>
    </source>
</evidence>
<dbReference type="PROSITE" id="PS50035">
    <property type="entry name" value="PLD"/>
    <property type="match status" value="1"/>
</dbReference>
<evidence type="ECO:0000256" key="7">
    <source>
        <dbReference type="SAM" id="MobiDB-lite"/>
    </source>
</evidence>
<evidence type="ECO:0000256" key="1">
    <source>
        <dbReference type="ARBA" id="ARBA00000798"/>
    </source>
</evidence>
<dbReference type="Gene3D" id="3.30.870.10">
    <property type="entry name" value="Endonuclease Chain A"/>
    <property type="match status" value="1"/>
</dbReference>
<evidence type="ECO:0000256" key="5">
    <source>
        <dbReference type="ARBA" id="ARBA00022963"/>
    </source>
</evidence>